<protein>
    <submittedName>
        <fullName evidence="10">Uncharacterized protein</fullName>
    </submittedName>
</protein>
<reference evidence="10 11" key="1">
    <citation type="journal article" date="1992" name="Int. J. Syst. Bacteriol.">
        <title>Sphingobacterium antarcticus sp. nov. a Psychrotrophic Bacterium from the Soils of Schirmacher Oasis, Antarctica.</title>
        <authorList>
            <person name="Shivaji S."/>
            <person name="Ray M.K."/>
            <person name="Rao N.S."/>
            <person name="Saiserr L."/>
            <person name="Jagannadham M.V."/>
            <person name="Kumar G.S."/>
            <person name="Reddy G."/>
            <person name="Bhargava P.M."/>
        </authorList>
    </citation>
    <scope>NUCLEOTIDE SEQUENCE [LARGE SCALE GENOMIC DNA]</scope>
    <source>
        <strain evidence="10 11">4BY</strain>
    </source>
</reference>
<evidence type="ECO:0000313" key="10">
    <source>
        <dbReference type="EMBL" id="KEQ31502.1"/>
    </source>
</evidence>
<feature type="transmembrane region" description="Helical" evidence="6">
    <location>
        <begin position="320"/>
        <end position="341"/>
    </location>
</feature>
<evidence type="ECO:0000256" key="2">
    <source>
        <dbReference type="ARBA" id="ARBA00022475"/>
    </source>
</evidence>
<keyword evidence="11" id="KW-1185">Reference proteome</keyword>
<dbReference type="RefSeq" id="WP_037438024.1">
    <property type="nucleotide sequence ID" value="NZ_JNFF01000014.1"/>
</dbReference>
<feature type="domain" description="Phage shock protein PspC N-terminal" evidence="7">
    <location>
        <begin position="110"/>
        <end position="167"/>
    </location>
</feature>
<dbReference type="InterPro" id="IPR054321">
    <property type="entry name" value="PspC-rel_TM"/>
</dbReference>
<name>A0A081PLC9_9SPHI</name>
<comment type="subcellular location">
    <subcellularLocation>
        <location evidence="1">Cell membrane</location>
        <topology evidence="1">Single-pass membrane protein</topology>
    </subcellularLocation>
</comment>
<evidence type="ECO:0000256" key="1">
    <source>
        <dbReference type="ARBA" id="ARBA00004162"/>
    </source>
</evidence>
<gene>
    <name evidence="10" type="ORF">N180_17445</name>
</gene>
<feature type="domain" description="PspC-related ToastRack" evidence="9">
    <location>
        <begin position="402"/>
        <end position="530"/>
    </location>
</feature>
<evidence type="ECO:0000256" key="5">
    <source>
        <dbReference type="ARBA" id="ARBA00023136"/>
    </source>
</evidence>
<keyword evidence="5 6" id="KW-0472">Membrane</keyword>
<evidence type="ECO:0000256" key="4">
    <source>
        <dbReference type="ARBA" id="ARBA00022989"/>
    </source>
</evidence>
<feature type="domain" description="PspC-related transmembrane region" evidence="8">
    <location>
        <begin position="211"/>
        <end position="347"/>
    </location>
</feature>
<dbReference type="EMBL" id="JNFF01000014">
    <property type="protein sequence ID" value="KEQ31502.1"/>
    <property type="molecule type" value="Genomic_DNA"/>
</dbReference>
<dbReference type="eggNOG" id="COG1983">
    <property type="taxonomic scope" value="Bacteria"/>
</dbReference>
<keyword evidence="3 6" id="KW-0812">Transmembrane</keyword>
<keyword evidence="2" id="KW-1003">Cell membrane</keyword>
<dbReference type="InterPro" id="IPR054319">
    <property type="entry name" value="PspC-rel_ToastRack"/>
</dbReference>
<evidence type="ECO:0000256" key="6">
    <source>
        <dbReference type="SAM" id="Phobius"/>
    </source>
</evidence>
<dbReference type="OrthoDB" id="5772680at2"/>
<dbReference type="Proteomes" id="UP000028007">
    <property type="component" value="Unassembled WGS sequence"/>
</dbReference>
<evidence type="ECO:0000259" key="8">
    <source>
        <dbReference type="Pfam" id="PF22571"/>
    </source>
</evidence>
<dbReference type="Pfam" id="PF22571">
    <property type="entry name" value="LiaI-LiaF-TM_PspC"/>
    <property type="match status" value="1"/>
</dbReference>
<feature type="transmembrane region" description="Helical" evidence="6">
    <location>
        <begin position="138"/>
        <end position="164"/>
    </location>
</feature>
<organism evidence="10 11">
    <name type="scientific">Pedobacter antarcticus 4BY</name>
    <dbReference type="NCBI Taxonomy" id="1358423"/>
    <lineage>
        <taxon>Bacteria</taxon>
        <taxon>Pseudomonadati</taxon>
        <taxon>Bacteroidota</taxon>
        <taxon>Sphingobacteriia</taxon>
        <taxon>Sphingobacteriales</taxon>
        <taxon>Sphingobacteriaceae</taxon>
        <taxon>Pedobacter</taxon>
    </lineage>
</organism>
<dbReference type="GO" id="GO:0005886">
    <property type="term" value="C:plasma membrane"/>
    <property type="evidence" value="ECO:0007669"/>
    <property type="project" value="UniProtKB-SubCell"/>
</dbReference>
<dbReference type="Pfam" id="PF04024">
    <property type="entry name" value="PspC"/>
    <property type="match status" value="1"/>
</dbReference>
<keyword evidence="4 6" id="KW-1133">Transmembrane helix</keyword>
<sequence>MKKTLNINIGNSIIHIEEDAYEILTQYLIAVKQHFGKSADDFEIVKDIENRIAEMFADILQAQHKQVIQKEDVEVVTGLMGSVSDFGDAEEEEQPVFTADKEERPVFGERRIYRDTEDAMISGVCSGLSYYLKIDVSILRVIAVITALMGGSGILAYLILWITIPKAHSRSERMAMKGEAVNLKGFKRNFDQEMAQLKDNLQHANAHIQPMVKRSGTFITEFIEVMDIFLKGTGKKLLQIIAILIMIFSSIAFLATIGALAASMGFWNTGLNSFFPFTLVDAAEINNLLLAVFVVIAIPLLALILFAVRVAFNTVSIPKALSFGMLIIWLAGLSFTIFYVARTTTEFKDTAAFTRNYELKSYPEFTLKMDTRMFFSKEDSLRYHLDTTEKAGAVVRSLEESPFTLPKNVSLTIERSESGKPELIRNYSSKGRSFEQALNLAKQIRYDFTQQDSLLQFSPELQLMQKANWRDQQVELILRLPEGTRVKIDPEMDRYLRNYSLWECRDDEDHSGTEYYYKGIITAEGLRCQN</sequence>
<feature type="transmembrane region" description="Helical" evidence="6">
    <location>
        <begin position="240"/>
        <end position="267"/>
    </location>
</feature>
<dbReference type="InterPro" id="IPR007168">
    <property type="entry name" value="Phageshock_PspC_N"/>
</dbReference>
<dbReference type="Pfam" id="PF22744">
    <property type="entry name" value="Toast-rack_PspC-Cterm"/>
    <property type="match status" value="1"/>
</dbReference>
<evidence type="ECO:0000259" key="9">
    <source>
        <dbReference type="Pfam" id="PF22744"/>
    </source>
</evidence>
<dbReference type="PANTHER" id="PTHR33885">
    <property type="entry name" value="PHAGE SHOCK PROTEIN C"/>
    <property type="match status" value="1"/>
</dbReference>
<accession>A0A081PLC9</accession>
<comment type="caution">
    <text evidence="10">The sequence shown here is derived from an EMBL/GenBank/DDBJ whole genome shotgun (WGS) entry which is preliminary data.</text>
</comment>
<dbReference type="AlphaFoldDB" id="A0A081PLC9"/>
<evidence type="ECO:0000256" key="3">
    <source>
        <dbReference type="ARBA" id="ARBA00022692"/>
    </source>
</evidence>
<dbReference type="InterPro" id="IPR052027">
    <property type="entry name" value="PspC"/>
</dbReference>
<evidence type="ECO:0000259" key="7">
    <source>
        <dbReference type="Pfam" id="PF04024"/>
    </source>
</evidence>
<proteinExistence type="predicted"/>
<evidence type="ECO:0000313" key="11">
    <source>
        <dbReference type="Proteomes" id="UP000028007"/>
    </source>
</evidence>
<feature type="transmembrane region" description="Helical" evidence="6">
    <location>
        <begin position="287"/>
        <end position="308"/>
    </location>
</feature>
<dbReference type="PANTHER" id="PTHR33885:SF3">
    <property type="entry name" value="PHAGE SHOCK PROTEIN C"/>
    <property type="match status" value="1"/>
</dbReference>